<name>A0AAW0KEW2_QUESU</name>
<keyword evidence="1" id="KW-0479">Metal-binding</keyword>
<dbReference type="SUPFAM" id="SSF81606">
    <property type="entry name" value="PP2C-like"/>
    <property type="match status" value="1"/>
</dbReference>
<dbReference type="Gene3D" id="3.60.40.10">
    <property type="entry name" value="PPM-type phosphatase domain"/>
    <property type="match status" value="1"/>
</dbReference>
<evidence type="ECO:0000256" key="1">
    <source>
        <dbReference type="RuleBase" id="RU366020"/>
    </source>
</evidence>
<comment type="catalytic activity">
    <reaction evidence="1">
        <text>O-phospho-L-seryl-[protein] + H2O = L-seryl-[protein] + phosphate</text>
        <dbReference type="Rhea" id="RHEA:20629"/>
        <dbReference type="Rhea" id="RHEA-COMP:9863"/>
        <dbReference type="Rhea" id="RHEA-COMP:11604"/>
        <dbReference type="ChEBI" id="CHEBI:15377"/>
        <dbReference type="ChEBI" id="CHEBI:29999"/>
        <dbReference type="ChEBI" id="CHEBI:43474"/>
        <dbReference type="ChEBI" id="CHEBI:83421"/>
        <dbReference type="EC" id="3.1.3.16"/>
    </reaction>
</comment>
<keyword evidence="1" id="KW-0464">Manganese</keyword>
<comment type="cofactor">
    <cofactor evidence="1">
        <name>Mg(2+)</name>
        <dbReference type="ChEBI" id="CHEBI:18420"/>
    </cofactor>
</comment>
<dbReference type="PANTHER" id="PTHR12320">
    <property type="entry name" value="PROTEIN PHOSPHATASE 2C"/>
    <property type="match status" value="1"/>
</dbReference>
<dbReference type="PANTHER" id="PTHR12320:SF14">
    <property type="entry name" value="PROTEIN PHOSPHATASE"/>
    <property type="match status" value="1"/>
</dbReference>
<dbReference type="PROSITE" id="PS51746">
    <property type="entry name" value="PPM_2"/>
    <property type="match status" value="1"/>
</dbReference>
<proteinExistence type="inferred from homology"/>
<organism evidence="3 4">
    <name type="scientific">Quercus suber</name>
    <name type="common">Cork oak</name>
    <dbReference type="NCBI Taxonomy" id="58331"/>
    <lineage>
        <taxon>Eukaryota</taxon>
        <taxon>Viridiplantae</taxon>
        <taxon>Streptophyta</taxon>
        <taxon>Embryophyta</taxon>
        <taxon>Tracheophyta</taxon>
        <taxon>Spermatophyta</taxon>
        <taxon>Magnoliopsida</taxon>
        <taxon>eudicotyledons</taxon>
        <taxon>Gunneridae</taxon>
        <taxon>Pentapetalae</taxon>
        <taxon>rosids</taxon>
        <taxon>fabids</taxon>
        <taxon>Fagales</taxon>
        <taxon>Fagaceae</taxon>
        <taxon>Quercus</taxon>
    </lineage>
</organism>
<evidence type="ECO:0000259" key="2">
    <source>
        <dbReference type="PROSITE" id="PS51746"/>
    </source>
</evidence>
<dbReference type="InterPro" id="IPR039123">
    <property type="entry name" value="PPTC7"/>
</dbReference>
<dbReference type="Proteomes" id="UP000237347">
    <property type="component" value="Unassembled WGS sequence"/>
</dbReference>
<accession>A0AAW0KEW2</accession>
<evidence type="ECO:0000313" key="3">
    <source>
        <dbReference type="EMBL" id="KAK7837872.1"/>
    </source>
</evidence>
<dbReference type="AlphaFoldDB" id="A0AAW0KEW2"/>
<dbReference type="GO" id="GO:0004722">
    <property type="term" value="F:protein serine/threonine phosphatase activity"/>
    <property type="evidence" value="ECO:0007669"/>
    <property type="project" value="UniProtKB-EC"/>
</dbReference>
<keyword evidence="4" id="KW-1185">Reference proteome</keyword>
<dbReference type="InterPro" id="IPR036457">
    <property type="entry name" value="PPM-type-like_dom_sf"/>
</dbReference>
<dbReference type="EC" id="3.1.3.16" evidence="1"/>
<protein>
    <recommendedName>
        <fullName evidence="1">Protein phosphatase</fullName>
        <ecNumber evidence="1">3.1.3.16</ecNumber>
    </recommendedName>
</protein>
<sequence>MIIKRRRLDGELEATTVLRERGPAKMKMSCGALYLPKDEEDKPLGEDAHFICAEKQTIGVADGVGGWAKKGVDAGEYARQLMKNAEIASQKESNGDVQLKRVLGTAFLNTKAQGSPTACIVTLKQDYYLHAIYVGDSGVMIFRDKKFVYKSPIQRRCFNCPGQLGNSNKSDKPCSAIEIKVGVVPGDIIVLGTDGLLNNMFPAEIEDVIKKTTLEEGVNPEKLALTIADLALYNSFDRFFYSPYARAARKAGKEHRGGKIDDITVIVAHIFPYDVIKKTTLEEGVNPEKLALTIADLALYNSFDRFFYSPYTRAARKAGKEHRGGKIDDITVIVAHILPYV</sequence>
<dbReference type="SMART" id="SM00332">
    <property type="entry name" value="PP2Cc"/>
    <property type="match status" value="1"/>
</dbReference>
<gene>
    <name evidence="3" type="ORF">CFP56_020640</name>
</gene>
<comment type="cofactor">
    <cofactor evidence="1">
        <name>Mn(2+)</name>
        <dbReference type="ChEBI" id="CHEBI:29035"/>
    </cofactor>
</comment>
<evidence type="ECO:0000313" key="4">
    <source>
        <dbReference type="Proteomes" id="UP000237347"/>
    </source>
</evidence>
<keyword evidence="1" id="KW-0378">Hydrolase</keyword>
<feature type="domain" description="PPM-type phosphatase" evidence="2">
    <location>
        <begin position="29"/>
        <end position="270"/>
    </location>
</feature>
<comment type="similarity">
    <text evidence="1">Belongs to the PP2C family.</text>
</comment>
<dbReference type="GO" id="GO:0046872">
    <property type="term" value="F:metal ion binding"/>
    <property type="evidence" value="ECO:0007669"/>
    <property type="project" value="UniProtKB-UniRule"/>
</dbReference>
<dbReference type="SMART" id="SM00331">
    <property type="entry name" value="PP2C_SIG"/>
    <property type="match status" value="1"/>
</dbReference>
<dbReference type="EMBL" id="PKMF04000319">
    <property type="protein sequence ID" value="KAK7837872.1"/>
    <property type="molecule type" value="Genomic_DNA"/>
</dbReference>
<keyword evidence="1" id="KW-0904">Protein phosphatase</keyword>
<comment type="catalytic activity">
    <reaction evidence="1">
        <text>O-phospho-L-threonyl-[protein] + H2O = L-threonyl-[protein] + phosphate</text>
        <dbReference type="Rhea" id="RHEA:47004"/>
        <dbReference type="Rhea" id="RHEA-COMP:11060"/>
        <dbReference type="Rhea" id="RHEA-COMP:11605"/>
        <dbReference type="ChEBI" id="CHEBI:15377"/>
        <dbReference type="ChEBI" id="CHEBI:30013"/>
        <dbReference type="ChEBI" id="CHEBI:43474"/>
        <dbReference type="ChEBI" id="CHEBI:61977"/>
        <dbReference type="EC" id="3.1.3.16"/>
    </reaction>
</comment>
<keyword evidence="1" id="KW-0460">Magnesium</keyword>
<comment type="caution">
    <text evidence="3">The sequence shown here is derived from an EMBL/GenBank/DDBJ whole genome shotgun (WGS) entry which is preliminary data.</text>
</comment>
<reference evidence="3 4" key="1">
    <citation type="journal article" date="2018" name="Sci. Data">
        <title>The draft genome sequence of cork oak.</title>
        <authorList>
            <person name="Ramos A.M."/>
            <person name="Usie A."/>
            <person name="Barbosa P."/>
            <person name="Barros P.M."/>
            <person name="Capote T."/>
            <person name="Chaves I."/>
            <person name="Simoes F."/>
            <person name="Abreu I."/>
            <person name="Carrasquinho I."/>
            <person name="Faro C."/>
            <person name="Guimaraes J.B."/>
            <person name="Mendonca D."/>
            <person name="Nobrega F."/>
            <person name="Rodrigues L."/>
            <person name="Saibo N.J.M."/>
            <person name="Varela M.C."/>
            <person name="Egas C."/>
            <person name="Matos J."/>
            <person name="Miguel C.M."/>
            <person name="Oliveira M.M."/>
            <person name="Ricardo C.P."/>
            <person name="Goncalves S."/>
        </authorList>
    </citation>
    <scope>NUCLEOTIDE SEQUENCE [LARGE SCALE GENOMIC DNA]</scope>
    <source>
        <strain evidence="4">cv. HL8</strain>
    </source>
</reference>
<dbReference type="InterPro" id="IPR001932">
    <property type="entry name" value="PPM-type_phosphatase-like_dom"/>
</dbReference>